<dbReference type="GO" id="GO:0009073">
    <property type="term" value="P:aromatic amino acid family biosynthetic process"/>
    <property type="evidence" value="ECO:0007669"/>
    <property type="project" value="UniProtKB-KW"/>
</dbReference>
<feature type="binding site" evidence="8">
    <location>
        <position position="347"/>
    </location>
    <ligand>
        <name>3-phosphoshikimate</name>
        <dbReference type="ChEBI" id="CHEBI:145989"/>
    </ligand>
</feature>
<feature type="binding site" evidence="8">
    <location>
        <position position="28"/>
    </location>
    <ligand>
        <name>3-phosphoshikimate</name>
        <dbReference type="ChEBI" id="CHEBI:145989"/>
    </ligand>
</feature>
<dbReference type="PROSITE" id="PS00885">
    <property type="entry name" value="EPSP_SYNTHASE_2"/>
    <property type="match status" value="1"/>
</dbReference>
<feature type="binding site" evidence="8">
    <location>
        <position position="172"/>
    </location>
    <ligand>
        <name>3-phosphoshikimate</name>
        <dbReference type="ChEBI" id="CHEBI:145989"/>
    </ligand>
</feature>
<feature type="binding site" evidence="8">
    <location>
        <position position="170"/>
    </location>
    <ligand>
        <name>3-phosphoshikimate</name>
        <dbReference type="ChEBI" id="CHEBI:145989"/>
    </ligand>
</feature>
<dbReference type="AlphaFoldDB" id="A0A841JUD7"/>
<evidence type="ECO:0000256" key="8">
    <source>
        <dbReference type="HAMAP-Rule" id="MF_00210"/>
    </source>
</evidence>
<evidence type="ECO:0000256" key="4">
    <source>
        <dbReference type="ARBA" id="ARBA00022605"/>
    </source>
</evidence>
<dbReference type="CDD" id="cd01556">
    <property type="entry name" value="EPSP_synthase"/>
    <property type="match status" value="1"/>
</dbReference>
<dbReference type="SUPFAM" id="SSF55205">
    <property type="entry name" value="EPT/RTPC-like"/>
    <property type="match status" value="1"/>
</dbReference>
<gene>
    <name evidence="8" type="primary">aroA</name>
    <name evidence="10" type="ORF">HNQ77_002922</name>
</gene>
<evidence type="ECO:0000256" key="7">
    <source>
        <dbReference type="ARBA" id="ARBA00044633"/>
    </source>
</evidence>
<keyword evidence="5 8" id="KW-0808">Transferase</keyword>
<comment type="pathway">
    <text evidence="1 8">Metabolic intermediate biosynthesis; chorismate biosynthesis; chorismate from D-erythrose 4-phosphate and phosphoenolpyruvate: step 6/7.</text>
</comment>
<protein>
    <recommendedName>
        <fullName evidence="8">3-phosphoshikimate 1-carboxyvinyltransferase</fullName>
        <ecNumber evidence="8">2.5.1.19</ecNumber>
    </recommendedName>
    <alternativeName>
        <fullName evidence="8">5-enolpyruvylshikimate-3-phosphate synthase</fullName>
        <shortName evidence="8">EPSP synthase</shortName>
        <shortName evidence="8">EPSPS</shortName>
    </alternativeName>
</protein>
<dbReference type="Gene3D" id="3.65.10.10">
    <property type="entry name" value="Enolpyruvate transferase domain"/>
    <property type="match status" value="2"/>
</dbReference>
<sequence>MTSTEVRTERVIAPARNILGSLRLPGDKSISHRYALLGGLAAGKTRLTNFSTGADCASSLGCVEALGAKITRSGEAIEIEGVGGIFQPSAQPLDCGNSGSTMRMLAGLLGPQNGSFTLIGDASLSRRPMERVRKPLMQMGADIQLTDGHAPMVIRGGKLQAIDYTTPVPSAQVKSAVLFAGLQAAGKTTVREAVRTRDHSELALRAFGANVERNLESVSIEGGQQLQGIEAAVPGDMSSAAFFLCAAALFPESNLVFEGLGLNPTRATLLDVLTALGAHIGVLNLEDKHGELVGTVQVNAPAGGLTGTTISGALAAQLIDELPVIAAIAPYTQNGIRIRDAKELRVKESDRIALVARNLRAMGAEVEEFEDGLDVPGKQTLHAAEIDAGGDHRIAMAFSVAALRATGETVIQGAESAAISFPEFFDLLDRVTER</sequence>
<keyword evidence="6 8" id="KW-0057">Aromatic amino acid biosynthesis</keyword>
<feature type="binding site" evidence="8">
    <location>
        <position position="127"/>
    </location>
    <ligand>
        <name>phosphoenolpyruvate</name>
        <dbReference type="ChEBI" id="CHEBI:58702"/>
    </ligand>
</feature>
<dbReference type="OrthoDB" id="9809920at2"/>
<proteinExistence type="inferred from homology"/>
<feature type="binding site" evidence="8">
    <location>
        <position position="99"/>
    </location>
    <ligand>
        <name>phosphoenolpyruvate</name>
        <dbReference type="ChEBI" id="CHEBI:58702"/>
    </ligand>
</feature>
<name>A0A841JUD7_9BACT</name>
<dbReference type="GO" id="GO:0009423">
    <property type="term" value="P:chorismate biosynthetic process"/>
    <property type="evidence" value="ECO:0007669"/>
    <property type="project" value="UniProtKB-UniRule"/>
</dbReference>
<dbReference type="PIRSF" id="PIRSF000505">
    <property type="entry name" value="EPSPS"/>
    <property type="match status" value="1"/>
</dbReference>
<dbReference type="InterPro" id="IPR013792">
    <property type="entry name" value="RNA3'P_cycl/enolpyr_Trfase_a/b"/>
</dbReference>
<comment type="function">
    <text evidence="8">Catalyzes the transfer of the enolpyruvyl moiety of phosphoenolpyruvate (PEP) to the 5-hydroxyl of shikimate-3-phosphate (S3P) to produce enolpyruvyl shikimate-3-phosphate and inorganic phosphate.</text>
</comment>
<dbReference type="UniPathway" id="UPA00053">
    <property type="reaction ID" value="UER00089"/>
</dbReference>
<dbReference type="InterPro" id="IPR006264">
    <property type="entry name" value="EPSP_synthase"/>
</dbReference>
<evidence type="ECO:0000256" key="5">
    <source>
        <dbReference type="ARBA" id="ARBA00022679"/>
    </source>
</evidence>
<dbReference type="FunFam" id="3.65.10.10:FF:000005">
    <property type="entry name" value="3-phosphoshikimate 1-carboxyvinyltransferase"/>
    <property type="match status" value="1"/>
</dbReference>
<feature type="binding site" evidence="8">
    <location>
        <position position="28"/>
    </location>
    <ligand>
        <name>phosphoenolpyruvate</name>
        <dbReference type="ChEBI" id="CHEBI:58702"/>
    </ligand>
</feature>
<feature type="binding site" evidence="8">
    <location>
        <position position="29"/>
    </location>
    <ligand>
        <name>3-phosphoshikimate</name>
        <dbReference type="ChEBI" id="CHEBI:145989"/>
    </ligand>
</feature>
<dbReference type="Proteomes" id="UP000538666">
    <property type="component" value="Unassembled WGS sequence"/>
</dbReference>
<comment type="subcellular location">
    <subcellularLocation>
        <location evidence="8">Cytoplasm</location>
    </subcellularLocation>
</comment>
<dbReference type="PANTHER" id="PTHR21090">
    <property type="entry name" value="AROM/DEHYDROQUINATE SYNTHASE"/>
    <property type="match status" value="1"/>
</dbReference>
<dbReference type="Pfam" id="PF00275">
    <property type="entry name" value="EPSP_synthase"/>
    <property type="match status" value="1"/>
</dbReference>
<dbReference type="HAMAP" id="MF_00210">
    <property type="entry name" value="EPSP_synth"/>
    <property type="match status" value="1"/>
</dbReference>
<feature type="binding site" evidence="8">
    <location>
        <position position="172"/>
    </location>
    <ligand>
        <name>phosphoenolpyruvate</name>
        <dbReference type="ChEBI" id="CHEBI:58702"/>
    </ligand>
</feature>
<dbReference type="PANTHER" id="PTHR21090:SF5">
    <property type="entry name" value="PENTAFUNCTIONAL AROM POLYPEPTIDE"/>
    <property type="match status" value="1"/>
</dbReference>
<comment type="caution">
    <text evidence="10">The sequence shown here is derived from an EMBL/GenBank/DDBJ whole genome shotgun (WGS) entry which is preliminary data.</text>
</comment>
<evidence type="ECO:0000313" key="11">
    <source>
        <dbReference type="Proteomes" id="UP000538666"/>
    </source>
</evidence>
<dbReference type="InterPro" id="IPR023193">
    <property type="entry name" value="EPSP_synthase_CS"/>
</dbReference>
<feature type="binding site" evidence="8">
    <location>
        <position position="33"/>
    </location>
    <ligand>
        <name>3-phosphoshikimate</name>
        <dbReference type="ChEBI" id="CHEBI:145989"/>
    </ligand>
</feature>
<dbReference type="InterPro" id="IPR001986">
    <property type="entry name" value="Enolpyruvate_Tfrase_dom"/>
</dbReference>
<feature type="domain" description="Enolpyruvate transferase" evidence="9">
    <location>
        <begin position="15"/>
        <end position="427"/>
    </location>
</feature>
<organism evidence="10 11">
    <name type="scientific">Silvibacterium bohemicum</name>
    <dbReference type="NCBI Taxonomy" id="1577686"/>
    <lineage>
        <taxon>Bacteria</taxon>
        <taxon>Pseudomonadati</taxon>
        <taxon>Acidobacteriota</taxon>
        <taxon>Terriglobia</taxon>
        <taxon>Terriglobales</taxon>
        <taxon>Acidobacteriaceae</taxon>
        <taxon>Silvibacterium</taxon>
    </lineage>
</organism>
<keyword evidence="3 8" id="KW-0963">Cytoplasm</keyword>
<evidence type="ECO:0000256" key="1">
    <source>
        <dbReference type="ARBA" id="ARBA00004811"/>
    </source>
</evidence>
<feature type="binding site" evidence="8">
    <location>
        <position position="393"/>
    </location>
    <ligand>
        <name>phosphoenolpyruvate</name>
        <dbReference type="ChEBI" id="CHEBI:58702"/>
    </ligand>
</feature>
<reference evidence="10 11" key="1">
    <citation type="submission" date="2020-08" db="EMBL/GenBank/DDBJ databases">
        <title>Genomic Encyclopedia of Type Strains, Phase IV (KMG-IV): sequencing the most valuable type-strain genomes for metagenomic binning, comparative biology and taxonomic classification.</title>
        <authorList>
            <person name="Goeker M."/>
        </authorList>
    </citation>
    <scope>NUCLEOTIDE SEQUENCE [LARGE SCALE GENOMIC DNA]</scope>
    <source>
        <strain evidence="10 11">DSM 103733</strain>
    </source>
</reference>
<feature type="binding site" evidence="8">
    <location>
        <position position="351"/>
    </location>
    <ligand>
        <name>phosphoenolpyruvate</name>
        <dbReference type="ChEBI" id="CHEBI:58702"/>
    </ligand>
</feature>
<evidence type="ECO:0000256" key="2">
    <source>
        <dbReference type="ARBA" id="ARBA00009948"/>
    </source>
</evidence>
<dbReference type="GO" id="GO:0005737">
    <property type="term" value="C:cytoplasm"/>
    <property type="evidence" value="ECO:0007669"/>
    <property type="project" value="UniProtKB-SubCell"/>
</dbReference>
<dbReference type="RefSeq" id="WP_050059492.1">
    <property type="nucleotide sequence ID" value="NZ_JACHEK010000005.1"/>
</dbReference>
<dbReference type="EMBL" id="JACHEK010000005">
    <property type="protein sequence ID" value="MBB6144966.1"/>
    <property type="molecule type" value="Genomic_DNA"/>
</dbReference>
<keyword evidence="4 8" id="KW-0028">Amino-acid biosynthesis</keyword>
<comment type="caution">
    <text evidence="8">Lacks conserved residue(s) required for the propagation of feature annotation.</text>
</comment>
<dbReference type="InterPro" id="IPR036968">
    <property type="entry name" value="Enolpyruvate_Tfrase_sf"/>
</dbReference>
<comment type="similarity">
    <text evidence="2 8">Belongs to the EPSP synthase family.</text>
</comment>
<evidence type="ECO:0000256" key="6">
    <source>
        <dbReference type="ARBA" id="ARBA00023141"/>
    </source>
</evidence>
<feature type="binding site" evidence="8">
    <location>
        <position position="320"/>
    </location>
    <ligand>
        <name>3-phosphoshikimate</name>
        <dbReference type="ChEBI" id="CHEBI:145989"/>
    </ligand>
</feature>
<comment type="catalytic activity">
    <reaction evidence="7">
        <text>3-phosphoshikimate + phosphoenolpyruvate = 5-O-(1-carboxyvinyl)-3-phosphoshikimate + phosphate</text>
        <dbReference type="Rhea" id="RHEA:21256"/>
        <dbReference type="ChEBI" id="CHEBI:43474"/>
        <dbReference type="ChEBI" id="CHEBI:57701"/>
        <dbReference type="ChEBI" id="CHEBI:58702"/>
        <dbReference type="ChEBI" id="CHEBI:145989"/>
        <dbReference type="EC" id="2.5.1.19"/>
    </reaction>
    <physiologicalReaction direction="left-to-right" evidence="7">
        <dbReference type="Rhea" id="RHEA:21257"/>
    </physiologicalReaction>
</comment>
<evidence type="ECO:0000256" key="3">
    <source>
        <dbReference type="ARBA" id="ARBA00022490"/>
    </source>
</evidence>
<accession>A0A841JUD7</accession>
<dbReference type="GO" id="GO:0008652">
    <property type="term" value="P:amino acid biosynthetic process"/>
    <property type="evidence" value="ECO:0007669"/>
    <property type="project" value="UniProtKB-KW"/>
</dbReference>
<evidence type="ECO:0000259" key="9">
    <source>
        <dbReference type="Pfam" id="PF00275"/>
    </source>
</evidence>
<keyword evidence="11" id="KW-1185">Reference proteome</keyword>
<dbReference type="EC" id="2.5.1.19" evidence="8"/>
<evidence type="ECO:0000313" key="10">
    <source>
        <dbReference type="EMBL" id="MBB6144966.1"/>
    </source>
</evidence>
<feature type="active site" description="Proton acceptor" evidence="8">
    <location>
        <position position="320"/>
    </location>
</feature>
<dbReference type="NCBIfam" id="TIGR01356">
    <property type="entry name" value="aroA"/>
    <property type="match status" value="1"/>
</dbReference>
<dbReference type="GO" id="GO:0003866">
    <property type="term" value="F:3-phosphoshikimate 1-carboxyvinyltransferase activity"/>
    <property type="evidence" value="ECO:0007669"/>
    <property type="project" value="UniProtKB-UniRule"/>
</dbReference>
<comment type="subunit">
    <text evidence="8">Monomer.</text>
</comment>